<evidence type="ECO:0000313" key="3">
    <source>
        <dbReference type="Proteomes" id="UP001633002"/>
    </source>
</evidence>
<keyword evidence="3" id="KW-1185">Reference proteome</keyword>
<feature type="compositionally biased region" description="Basic and acidic residues" evidence="1">
    <location>
        <begin position="115"/>
        <end position="126"/>
    </location>
</feature>
<dbReference type="AlphaFoldDB" id="A0ABD3HAM4"/>
<name>A0ABD3HAM4_9MARC</name>
<accession>A0ABD3HAM4</accession>
<evidence type="ECO:0000256" key="1">
    <source>
        <dbReference type="SAM" id="MobiDB-lite"/>
    </source>
</evidence>
<reference evidence="2 3" key="1">
    <citation type="submission" date="2024-09" db="EMBL/GenBank/DDBJ databases">
        <title>Chromosome-scale assembly of Riccia sorocarpa.</title>
        <authorList>
            <person name="Paukszto L."/>
        </authorList>
    </citation>
    <scope>NUCLEOTIDE SEQUENCE [LARGE SCALE GENOMIC DNA]</scope>
    <source>
        <strain evidence="2">LP-2024</strain>
        <tissue evidence="2">Aerial parts of the thallus</tissue>
    </source>
</reference>
<comment type="caution">
    <text evidence="2">The sequence shown here is derived from an EMBL/GenBank/DDBJ whole genome shotgun (WGS) entry which is preliminary data.</text>
</comment>
<gene>
    <name evidence="2" type="ORF">R1sor_014762</name>
</gene>
<feature type="compositionally biased region" description="Basic and acidic residues" evidence="1">
    <location>
        <begin position="406"/>
        <end position="418"/>
    </location>
</feature>
<proteinExistence type="predicted"/>
<feature type="compositionally biased region" description="Low complexity" evidence="1">
    <location>
        <begin position="390"/>
        <end position="399"/>
    </location>
</feature>
<evidence type="ECO:0000313" key="2">
    <source>
        <dbReference type="EMBL" id="KAL3688453.1"/>
    </source>
</evidence>
<dbReference type="Proteomes" id="UP001633002">
    <property type="component" value="Unassembled WGS sequence"/>
</dbReference>
<feature type="region of interest" description="Disordered" evidence="1">
    <location>
        <begin position="390"/>
        <end position="418"/>
    </location>
</feature>
<dbReference type="EMBL" id="JBJQOH010000004">
    <property type="protein sequence ID" value="KAL3688453.1"/>
    <property type="molecule type" value="Genomic_DNA"/>
</dbReference>
<organism evidence="2 3">
    <name type="scientific">Riccia sorocarpa</name>
    <dbReference type="NCBI Taxonomy" id="122646"/>
    <lineage>
        <taxon>Eukaryota</taxon>
        <taxon>Viridiplantae</taxon>
        <taxon>Streptophyta</taxon>
        <taxon>Embryophyta</taxon>
        <taxon>Marchantiophyta</taxon>
        <taxon>Marchantiopsida</taxon>
        <taxon>Marchantiidae</taxon>
        <taxon>Marchantiales</taxon>
        <taxon>Ricciaceae</taxon>
        <taxon>Riccia</taxon>
    </lineage>
</organism>
<feature type="region of interest" description="Disordered" evidence="1">
    <location>
        <begin position="1"/>
        <end position="126"/>
    </location>
</feature>
<sequence length="787" mass="87401">MAPKKRRGNEITAPHSPVRRSLRRTVVDVPPDRRGGGESSRGTVRLVRDAGGRGGRGRGRERTTHGEAASESESDSAGDAPVPHDPLGRPRRPLRRRMVDDISPEEEEEPEPEPEERAKPRRQVRERPLPEGPYRVSWIPIIDRTQYIRWGYLTSEAVYDASVRITWEEFCHCGFASILSSDMHPPPPIVPVSGTWFMIACCMEFISSFNFDTSSGVVRGRRIRIDDELVRDVFDVPAGTRPISPCIWSSKLRDWMPIREDVGKRYLTRFCAIEGWDVMLQVIQMVFFASRRPRTVSGQFLRYLQGRFPGCETLWDDTRLARYNISGLIAASIRRECSFVQTHVQRTQERALEERRWAETFIGIPLTWIFLHLEIVTEAECEAGAVVPDGGFPLPGGDDSSSEDGDATHRDEAPSATVDRDVLMDELTMLRQESDSLHAEIASLCKMGLRQPLVSPGESRTKTLVLDIFGLFVCVCRTHSDREAASSMGYTVHHLIDPQRSAPIYYVVRGDLTSVLDTLASVAERLTIWGIEECDRVRPSRLERGKLTPMKDFRQFYDYRVCTRDVLLVDVEVSRNSPNHPFSAVHPWPFAIGCGTSLVDHHLYVMDRLVPWLTEWSVDSSPTPDFVQSQRTRIDGADPIEGLRRFLGQQPSEADRSIIWRSVSRAEGLVLAGLWPAVFGDLRPGDRPGADLVGSVVGEPSLGPEGSFGPPAVSGAEGSVEAVADPLLQPLVVSGAEGSVDAVADPLPEPVVVSGAEGSVEAVADPLPESVVVSGGEGVWEWYGDSR</sequence>
<protein>
    <submittedName>
        <fullName evidence="2">Uncharacterized protein</fullName>
    </submittedName>
</protein>
<feature type="compositionally biased region" description="Acidic residues" evidence="1">
    <location>
        <begin position="102"/>
        <end position="114"/>
    </location>
</feature>